<proteinExistence type="predicted"/>
<dbReference type="Proteomes" id="UP000828574">
    <property type="component" value="Segment"/>
</dbReference>
<organism evidence="1 2">
    <name type="scientific">Escherichia phage TrudiGerster</name>
    <dbReference type="NCBI Taxonomy" id="2851991"/>
    <lineage>
        <taxon>Viruses</taxon>
        <taxon>Duplodnaviria</taxon>
        <taxon>Heunggongvirae</taxon>
        <taxon>Uroviricota</taxon>
        <taxon>Caudoviricetes</taxon>
        <taxon>Demerecviridae</taxon>
        <taxon>Markadamsvirinae</taxon>
        <taxon>Epseptimavirus</taxon>
        <taxon>Epseptimavirus trudigerster</taxon>
    </lineage>
</organism>
<evidence type="ECO:0000313" key="1">
    <source>
        <dbReference type="EMBL" id="QXV85215.1"/>
    </source>
</evidence>
<sequence length="95" mass="11070">MEYVVWSNPLALLSHKLFKTTWGRNEVDISLTPYPNNHPLVPTLFKVRINDKEYLLDSFGHEFVLEAIEDNSISMGELINRAATFDKSWMLIWSN</sequence>
<dbReference type="EMBL" id="MZ501108">
    <property type="protein sequence ID" value="QXV85215.1"/>
    <property type="molecule type" value="Genomic_DNA"/>
</dbReference>
<gene>
    <name evidence="1" type="ORF">bas27_0176</name>
</gene>
<keyword evidence="2" id="KW-1185">Reference proteome</keyword>
<protein>
    <submittedName>
        <fullName evidence="1">Uncharacterized protein</fullName>
    </submittedName>
</protein>
<reference evidence="2" key="1">
    <citation type="journal article" date="2021" name="PLoS Biol.">
        <title>Systematic exploration of Escherichia coli phage-host interactions with the BASEL phage collection.</title>
        <authorList>
            <person name="Maffei E."/>
            <person name="Shaidullina A."/>
            <person name="Burkolter M."/>
            <person name="Heyer Y."/>
            <person name="Estermann F."/>
            <person name="Druelle V."/>
            <person name="Sauer P."/>
            <person name="Willi L."/>
            <person name="Michaelis S."/>
            <person name="Hilbi H."/>
            <person name="Thaler D.S."/>
            <person name="Harms A."/>
        </authorList>
    </citation>
    <scope>NUCLEOTIDE SEQUENCE [LARGE SCALE GENOMIC DNA]</scope>
    <source>
        <strain evidence="2">Bas27</strain>
    </source>
</reference>
<dbReference type="GeneID" id="300968885"/>
<evidence type="ECO:0000313" key="2">
    <source>
        <dbReference type="Proteomes" id="UP000828574"/>
    </source>
</evidence>
<dbReference type="RefSeq" id="YP_011992311.1">
    <property type="nucleotide sequence ID" value="NC_105114.1"/>
</dbReference>
<accession>A0AAE8B8F2</accession>
<name>A0AAE8B8F2_9CAUD</name>